<sequence>MENVTQHRNSSLQQDVLYVLLKIRARNSNPIPFTAIFTILNKGRPREIERPNLRISCRTLVERKLLLKYRDPRTLKVAYTLSKTGIELAESIRKGREEG</sequence>
<dbReference type="Proteomes" id="UP000216001">
    <property type="component" value="Unassembled WGS sequence"/>
</dbReference>
<evidence type="ECO:0000313" key="1">
    <source>
        <dbReference type="EMBL" id="OZS73531.1"/>
    </source>
</evidence>
<comment type="caution">
    <text evidence="1">The sequence shown here is derived from an EMBL/GenBank/DDBJ whole genome shotgun (WGS) entry which is preliminary data.</text>
</comment>
<evidence type="ECO:0008006" key="3">
    <source>
        <dbReference type="Google" id="ProtNLM"/>
    </source>
</evidence>
<accession>A0A264VQD9</accession>
<reference evidence="1 2" key="1">
    <citation type="submission" date="2017-07" db="EMBL/GenBank/DDBJ databases">
        <title>blaIMP-27 on transferable plasmids in Proteus mirabilis and Providencia rettgeri.</title>
        <authorList>
            <person name="Potter R."/>
        </authorList>
    </citation>
    <scope>NUCLEOTIDE SEQUENCE [LARGE SCALE GENOMIC DNA]</scope>
    <source>
        <strain evidence="1 2">PR1</strain>
    </source>
</reference>
<protein>
    <recommendedName>
        <fullName evidence="3">Chromosome segregation protein ParM</fullName>
    </recommendedName>
</protein>
<dbReference type="AlphaFoldDB" id="A0A264VQD9"/>
<evidence type="ECO:0000313" key="2">
    <source>
        <dbReference type="Proteomes" id="UP000216001"/>
    </source>
</evidence>
<gene>
    <name evidence="1" type="ORF">CHI95_16635</name>
</gene>
<dbReference type="RefSeq" id="WP_094962272.1">
    <property type="nucleotide sequence ID" value="NZ_NOWC01000021.1"/>
</dbReference>
<name>A0A264VQD9_PRORE</name>
<proteinExistence type="predicted"/>
<dbReference type="EMBL" id="NOWC01000021">
    <property type="protein sequence ID" value="OZS73531.1"/>
    <property type="molecule type" value="Genomic_DNA"/>
</dbReference>
<organism evidence="1 2">
    <name type="scientific">Providencia rettgeri</name>
    <dbReference type="NCBI Taxonomy" id="587"/>
    <lineage>
        <taxon>Bacteria</taxon>
        <taxon>Pseudomonadati</taxon>
        <taxon>Pseudomonadota</taxon>
        <taxon>Gammaproteobacteria</taxon>
        <taxon>Enterobacterales</taxon>
        <taxon>Morganellaceae</taxon>
        <taxon>Providencia</taxon>
    </lineage>
</organism>